<dbReference type="GO" id="GO:0047714">
    <property type="term" value="F:galactolipase activity"/>
    <property type="evidence" value="ECO:0007669"/>
    <property type="project" value="UniProtKB-ARBA"/>
</dbReference>
<keyword evidence="4" id="KW-0934">Plastid</keyword>
<keyword evidence="11" id="KW-1185">Reference proteome</keyword>
<dbReference type="EMBL" id="JAUIZM010000004">
    <property type="protein sequence ID" value="KAK1390611.1"/>
    <property type="molecule type" value="Genomic_DNA"/>
</dbReference>
<reference evidence="10" key="1">
    <citation type="submission" date="2023-02" db="EMBL/GenBank/DDBJ databases">
        <title>Genome of toxic invasive species Heracleum sosnowskyi carries increased number of genes despite the absence of recent whole-genome duplications.</title>
        <authorList>
            <person name="Schelkunov M."/>
            <person name="Shtratnikova V."/>
            <person name="Makarenko M."/>
            <person name="Klepikova A."/>
            <person name="Omelchenko D."/>
            <person name="Novikova G."/>
            <person name="Obukhova E."/>
            <person name="Bogdanov V."/>
            <person name="Penin A."/>
            <person name="Logacheva M."/>
        </authorList>
    </citation>
    <scope>NUCLEOTIDE SEQUENCE</scope>
    <source>
        <strain evidence="10">Hsosn_3</strain>
        <tissue evidence="10">Leaf</tissue>
    </source>
</reference>
<evidence type="ECO:0000256" key="2">
    <source>
        <dbReference type="ARBA" id="ARBA00010701"/>
    </source>
</evidence>
<dbReference type="InterPro" id="IPR029058">
    <property type="entry name" value="AB_hydrolase_fold"/>
</dbReference>
<protein>
    <submittedName>
        <fullName evidence="10">Phospholipase A1-Igamma2, chloroplastic-like</fullName>
    </submittedName>
</protein>
<keyword evidence="8" id="KW-0443">Lipid metabolism</keyword>
<keyword evidence="7" id="KW-0442">Lipid degradation</keyword>
<evidence type="ECO:0000256" key="7">
    <source>
        <dbReference type="ARBA" id="ARBA00022963"/>
    </source>
</evidence>
<organism evidence="10 11">
    <name type="scientific">Heracleum sosnowskyi</name>
    <dbReference type="NCBI Taxonomy" id="360622"/>
    <lineage>
        <taxon>Eukaryota</taxon>
        <taxon>Viridiplantae</taxon>
        <taxon>Streptophyta</taxon>
        <taxon>Embryophyta</taxon>
        <taxon>Tracheophyta</taxon>
        <taxon>Spermatophyta</taxon>
        <taxon>Magnoliopsida</taxon>
        <taxon>eudicotyledons</taxon>
        <taxon>Gunneridae</taxon>
        <taxon>Pentapetalae</taxon>
        <taxon>asterids</taxon>
        <taxon>campanulids</taxon>
        <taxon>Apiales</taxon>
        <taxon>Apiaceae</taxon>
        <taxon>Apioideae</taxon>
        <taxon>apioid superclade</taxon>
        <taxon>Tordylieae</taxon>
        <taxon>Tordyliinae</taxon>
        <taxon>Heracleum</taxon>
    </lineage>
</organism>
<evidence type="ECO:0000313" key="11">
    <source>
        <dbReference type="Proteomes" id="UP001237642"/>
    </source>
</evidence>
<feature type="domain" description="Fungal lipase-type" evidence="9">
    <location>
        <begin position="197"/>
        <end position="354"/>
    </location>
</feature>
<accession>A0AAD8ITL5</accession>
<keyword evidence="3" id="KW-0150">Chloroplast</keyword>
<evidence type="ECO:0000256" key="4">
    <source>
        <dbReference type="ARBA" id="ARBA00022640"/>
    </source>
</evidence>
<dbReference type="GO" id="GO:0008970">
    <property type="term" value="F:phospholipase A1 activity"/>
    <property type="evidence" value="ECO:0007669"/>
    <property type="project" value="UniProtKB-ARBA"/>
</dbReference>
<proteinExistence type="inferred from homology"/>
<reference evidence="10" key="2">
    <citation type="submission" date="2023-05" db="EMBL/GenBank/DDBJ databases">
        <authorList>
            <person name="Schelkunov M.I."/>
        </authorList>
    </citation>
    <scope>NUCLEOTIDE SEQUENCE</scope>
    <source>
        <strain evidence="10">Hsosn_3</strain>
        <tissue evidence="10">Leaf</tissue>
    </source>
</reference>
<dbReference type="FunFam" id="3.40.50.1820:FF:000065">
    <property type="entry name" value="Phospholipase A1-II 3"/>
    <property type="match status" value="1"/>
</dbReference>
<keyword evidence="6" id="KW-0809">Transit peptide</keyword>
<dbReference type="Pfam" id="PF01764">
    <property type="entry name" value="Lipase_3"/>
    <property type="match status" value="1"/>
</dbReference>
<dbReference type="SUPFAM" id="SSF53474">
    <property type="entry name" value="alpha/beta-Hydrolases"/>
    <property type="match status" value="1"/>
</dbReference>
<evidence type="ECO:0000256" key="8">
    <source>
        <dbReference type="ARBA" id="ARBA00023098"/>
    </source>
</evidence>
<evidence type="ECO:0000256" key="6">
    <source>
        <dbReference type="ARBA" id="ARBA00022946"/>
    </source>
</evidence>
<comment type="similarity">
    <text evidence="2">Belongs to the AB hydrolase superfamily. Lipase family.</text>
</comment>
<sequence length="469" mass="52966">MAATLSDAGWFTAIHLQDKIVCPSQNLVAFGVGNLAIPSKATRFRMSTMFKSIQSENNAAVVVEENANSLAESWKEIHGENDWEAMLDPIKPLMKSELLRYGDMAQACYDAFDQDPRSKNCGGCQLTPEMFFEGLGLSKHGYDVTTYLYSAYNINLPNFYFKSPWPNSWSSSANWSGYVAVSNDETSAFLGRRDITIAWRGTVLKREWLADMMDFLRPVTHREIDSRDPSIRVEAGFLQLYTDKDERCKFSKYSAREQILAELSRLIQKYENEEMSITITGHSLGSALAILNAYDIAETGIDLRKDGRDIPICVFSFSGPRVGNARFRQRLEGLGVKVLRVVNIHDKVPYMPGVFFNEHVSPIMQKVGEMSPWCYSHVGVELALDHENSPFLKKTNDLGCCHNLEALLHLVDGYHGKGRRFWRSPGRDIALVNKSADFLKDDLSIPPNWRGSQNIRINRNNVDHVAGET</sequence>
<dbReference type="PANTHER" id="PTHR31403:SF53">
    <property type="entry name" value="PHOSPHOLIPASE A1-IGAMMA2, CHLOROPLASTIC-LIKE"/>
    <property type="match status" value="1"/>
</dbReference>
<keyword evidence="5" id="KW-0378">Hydrolase</keyword>
<dbReference type="GO" id="GO:0009507">
    <property type="term" value="C:chloroplast"/>
    <property type="evidence" value="ECO:0007669"/>
    <property type="project" value="UniProtKB-SubCell"/>
</dbReference>
<dbReference type="InterPro" id="IPR002921">
    <property type="entry name" value="Fungal_lipase-type"/>
</dbReference>
<comment type="subcellular location">
    <subcellularLocation>
        <location evidence="1">Plastid</location>
        <location evidence="1">Chloroplast</location>
    </subcellularLocation>
</comment>
<dbReference type="AlphaFoldDB" id="A0AAD8ITL5"/>
<comment type="caution">
    <text evidence="10">The sequence shown here is derived from an EMBL/GenBank/DDBJ whole genome shotgun (WGS) entry which is preliminary data.</text>
</comment>
<dbReference type="Proteomes" id="UP001237642">
    <property type="component" value="Unassembled WGS sequence"/>
</dbReference>
<evidence type="ECO:0000256" key="5">
    <source>
        <dbReference type="ARBA" id="ARBA00022801"/>
    </source>
</evidence>
<evidence type="ECO:0000256" key="1">
    <source>
        <dbReference type="ARBA" id="ARBA00004229"/>
    </source>
</evidence>
<dbReference type="Gene3D" id="3.40.50.1820">
    <property type="entry name" value="alpha/beta hydrolase"/>
    <property type="match status" value="1"/>
</dbReference>
<evidence type="ECO:0000256" key="3">
    <source>
        <dbReference type="ARBA" id="ARBA00022528"/>
    </source>
</evidence>
<dbReference type="CDD" id="cd00519">
    <property type="entry name" value="Lipase_3"/>
    <property type="match status" value="1"/>
</dbReference>
<evidence type="ECO:0000313" key="10">
    <source>
        <dbReference type="EMBL" id="KAK1390611.1"/>
    </source>
</evidence>
<dbReference type="GO" id="GO:0016042">
    <property type="term" value="P:lipid catabolic process"/>
    <property type="evidence" value="ECO:0007669"/>
    <property type="project" value="UniProtKB-KW"/>
</dbReference>
<dbReference type="PANTHER" id="PTHR31403">
    <property type="entry name" value="PHOSPHOLIPASE A1-IBETA2, CHLOROPLASTIC"/>
    <property type="match status" value="1"/>
</dbReference>
<evidence type="ECO:0000259" key="9">
    <source>
        <dbReference type="Pfam" id="PF01764"/>
    </source>
</evidence>
<gene>
    <name evidence="10" type="ORF">POM88_018789</name>
</gene>
<name>A0AAD8ITL5_9APIA</name>